<dbReference type="RefSeq" id="WP_030444188.1">
    <property type="nucleotide sequence ID" value="NZ_AP023354.1"/>
</dbReference>
<protein>
    <submittedName>
        <fullName evidence="3">4-diphosphocytidyl-2C-methyl-D-erythritol synthase</fullName>
    </submittedName>
</protein>
<name>A0A810L7H7_9ACTN</name>
<evidence type="ECO:0000313" key="3">
    <source>
        <dbReference type="EMBL" id="BCJ31520.1"/>
    </source>
</evidence>
<feature type="region of interest" description="Disordered" evidence="1">
    <location>
        <begin position="170"/>
        <end position="190"/>
    </location>
</feature>
<dbReference type="Gene3D" id="3.90.550.10">
    <property type="entry name" value="Spore Coat Polysaccharide Biosynthesis Protein SpsA, Chain A"/>
    <property type="match status" value="1"/>
</dbReference>
<feature type="domain" description="MobA-like NTP transferase" evidence="2">
    <location>
        <begin position="8"/>
        <end position="162"/>
    </location>
</feature>
<dbReference type="GO" id="GO:0016779">
    <property type="term" value="F:nucleotidyltransferase activity"/>
    <property type="evidence" value="ECO:0007669"/>
    <property type="project" value="UniProtKB-ARBA"/>
</dbReference>
<reference evidence="3" key="1">
    <citation type="submission" date="2020-08" db="EMBL/GenBank/DDBJ databases">
        <title>Whole genome shotgun sequence of Actinocatenispora sera NBRC 101916.</title>
        <authorList>
            <person name="Komaki H."/>
            <person name="Tamura T."/>
        </authorList>
    </citation>
    <scope>NUCLEOTIDE SEQUENCE</scope>
    <source>
        <strain evidence="3">NBRC 101916</strain>
    </source>
</reference>
<accession>A0A810L7H7</accession>
<dbReference type="CDD" id="cd04182">
    <property type="entry name" value="GT_2_like_f"/>
    <property type="match status" value="1"/>
</dbReference>
<dbReference type="EMBL" id="AP023354">
    <property type="protein sequence ID" value="BCJ31520.1"/>
    <property type="molecule type" value="Genomic_DNA"/>
</dbReference>
<evidence type="ECO:0000313" key="4">
    <source>
        <dbReference type="Proteomes" id="UP000680750"/>
    </source>
</evidence>
<dbReference type="AlphaFoldDB" id="A0A810L7H7"/>
<dbReference type="KEGG" id="aser:Asera_56280"/>
<evidence type="ECO:0000256" key="1">
    <source>
        <dbReference type="SAM" id="MobiDB-lite"/>
    </source>
</evidence>
<gene>
    <name evidence="3" type="ORF">Asera_56280</name>
</gene>
<organism evidence="3 4">
    <name type="scientific">Actinocatenispora sera</name>
    <dbReference type="NCBI Taxonomy" id="390989"/>
    <lineage>
        <taxon>Bacteria</taxon>
        <taxon>Bacillati</taxon>
        <taxon>Actinomycetota</taxon>
        <taxon>Actinomycetes</taxon>
        <taxon>Micromonosporales</taxon>
        <taxon>Micromonosporaceae</taxon>
        <taxon>Actinocatenispora</taxon>
    </lineage>
</organism>
<feature type="compositionally biased region" description="Acidic residues" evidence="1">
    <location>
        <begin position="180"/>
        <end position="190"/>
    </location>
</feature>
<dbReference type="InterPro" id="IPR025877">
    <property type="entry name" value="MobA-like_NTP_Trfase"/>
</dbReference>
<sequence>MSGTTVAGLLLAAGAGRRFGRPKALVPFRGRTLLEHGVALLTGGGCAPVYVVSGAASLSCPGVTVVANPAWRSGMGSSLHTGIAALPAEVEAVVVALVDQPLVGAEAVRRLRAAHRAGARLAVAGYGGEPRNPVLLSREYWPELLASARGDRGARAFLRAHPELVTLVECGDTGSPADIDTPEDLDSLSG</sequence>
<proteinExistence type="predicted"/>
<dbReference type="Proteomes" id="UP000680750">
    <property type="component" value="Chromosome"/>
</dbReference>
<dbReference type="Pfam" id="PF12804">
    <property type="entry name" value="NTP_transf_3"/>
    <property type="match status" value="1"/>
</dbReference>
<dbReference type="PANTHER" id="PTHR43777">
    <property type="entry name" value="MOLYBDENUM COFACTOR CYTIDYLYLTRANSFERASE"/>
    <property type="match status" value="1"/>
</dbReference>
<evidence type="ECO:0000259" key="2">
    <source>
        <dbReference type="Pfam" id="PF12804"/>
    </source>
</evidence>
<keyword evidence="4" id="KW-1185">Reference proteome</keyword>
<dbReference type="InterPro" id="IPR029044">
    <property type="entry name" value="Nucleotide-diphossugar_trans"/>
</dbReference>
<dbReference type="SUPFAM" id="SSF53448">
    <property type="entry name" value="Nucleotide-diphospho-sugar transferases"/>
    <property type="match status" value="1"/>
</dbReference>
<dbReference type="OrthoDB" id="4427994at2"/>
<dbReference type="PANTHER" id="PTHR43777:SF1">
    <property type="entry name" value="MOLYBDENUM COFACTOR CYTIDYLYLTRANSFERASE"/>
    <property type="match status" value="1"/>
</dbReference>